<proteinExistence type="predicted"/>
<keyword evidence="2" id="KW-1185">Reference proteome</keyword>
<name>A0ACB9M189_BAUVA</name>
<reference evidence="1 2" key="1">
    <citation type="journal article" date="2022" name="DNA Res.">
        <title>Chromosomal-level genome assembly of the orchid tree Bauhinia variegata (Leguminosae; Cercidoideae) supports the allotetraploid origin hypothesis of Bauhinia.</title>
        <authorList>
            <person name="Zhong Y."/>
            <person name="Chen Y."/>
            <person name="Zheng D."/>
            <person name="Pang J."/>
            <person name="Liu Y."/>
            <person name="Luo S."/>
            <person name="Meng S."/>
            <person name="Qian L."/>
            <person name="Wei D."/>
            <person name="Dai S."/>
            <person name="Zhou R."/>
        </authorList>
    </citation>
    <scope>NUCLEOTIDE SEQUENCE [LARGE SCALE GENOMIC DNA]</scope>
    <source>
        <strain evidence="1">BV-YZ2020</strain>
    </source>
</reference>
<dbReference type="Proteomes" id="UP000828941">
    <property type="component" value="Chromosome 10"/>
</dbReference>
<organism evidence="1 2">
    <name type="scientific">Bauhinia variegata</name>
    <name type="common">Purple orchid tree</name>
    <name type="synonym">Phanera variegata</name>
    <dbReference type="NCBI Taxonomy" id="167791"/>
    <lineage>
        <taxon>Eukaryota</taxon>
        <taxon>Viridiplantae</taxon>
        <taxon>Streptophyta</taxon>
        <taxon>Embryophyta</taxon>
        <taxon>Tracheophyta</taxon>
        <taxon>Spermatophyta</taxon>
        <taxon>Magnoliopsida</taxon>
        <taxon>eudicotyledons</taxon>
        <taxon>Gunneridae</taxon>
        <taxon>Pentapetalae</taxon>
        <taxon>rosids</taxon>
        <taxon>fabids</taxon>
        <taxon>Fabales</taxon>
        <taxon>Fabaceae</taxon>
        <taxon>Cercidoideae</taxon>
        <taxon>Cercideae</taxon>
        <taxon>Bauhiniinae</taxon>
        <taxon>Bauhinia</taxon>
    </lineage>
</organism>
<evidence type="ECO:0000313" key="2">
    <source>
        <dbReference type="Proteomes" id="UP000828941"/>
    </source>
</evidence>
<dbReference type="EMBL" id="CM039435">
    <property type="protein sequence ID" value="KAI4317706.1"/>
    <property type="molecule type" value="Genomic_DNA"/>
</dbReference>
<evidence type="ECO:0000313" key="1">
    <source>
        <dbReference type="EMBL" id="KAI4317706.1"/>
    </source>
</evidence>
<protein>
    <submittedName>
        <fullName evidence="1">Uncharacterized protein</fullName>
    </submittedName>
</protein>
<sequence>MAMFQLKCPLNFLKGSPMKLQRNISFSAQKKPSSDLFPQEVIINILLRLPVKSLHRFKSVSKKWRSIISDPYFVKTQMKYQEPKLVFQYCSTIYSVDIGSPDHTVTKLQNPWKGNFADILSCWNGLLFAKVRDYVNPDNYYLWNTMTGDYKTIPEHELDPSVSIKGFGYDFITDEYKVMIADNFAAYIFSMKTNSWKEIKRHGISNGIYHATSCTILHGIPHWMVEYYFTCSTSYYVQSRYDAVLYFGFAEEKFVKMPLPDEIENKKLWGLVVLGDNLCVIFHQIPRDSLAVWTMKEHGKKESWVKLFSVDHRLFQPDNNYPVDILCTTRDGDVVVTMNGTEIGICNVGLDKILQMKTGFAIKSVEFPSARCRNKVVAYREGLVSAFSSSSSTKDFRKKIMSRLFYVICGFVLLLVLLQRKYS</sequence>
<comment type="caution">
    <text evidence="1">The sequence shown here is derived from an EMBL/GenBank/DDBJ whole genome shotgun (WGS) entry which is preliminary data.</text>
</comment>
<accession>A0ACB9M189</accession>
<gene>
    <name evidence="1" type="ORF">L6164_025555</name>
</gene>